<dbReference type="PANTHER" id="PTHR36174:SF1">
    <property type="entry name" value="LIPID II:GLYCINE GLYCYLTRANSFERASE"/>
    <property type="match status" value="1"/>
</dbReference>
<dbReference type="GO" id="GO:0071555">
    <property type="term" value="P:cell wall organization"/>
    <property type="evidence" value="ECO:0007669"/>
    <property type="project" value="UniProtKB-KW"/>
</dbReference>
<sequence>MASTNAAMTSGCRPSEKFGTASTIAIRSYLRHCHFVRPQQDLLQPLSHPSQRALNAYGFSIFLCVPRSITSGIITGMVQKHRTKTEQPEHISLAVDAETWDHWLIQREDGHPLQLSRWGMLKEQFGWKAHRVALIEKAGASPHAGAQLLLRNAYGLKLAYIPRGPLVNWQNEEQCAALFELLEAECRRLGVSVLKIEPALIDSSANRALLMRHGFRPSLHSVQPPSTILVDLADDETMLATMKSKWRYNVRLAERKGVAVRAMERRDLPAFYRLMQETSARDGFAVHSAAYFEAAFDLLTPDHAVFLMAEYAGEPLAAIVVAVAGRNGVYLWGASSERERSRMPNHALQWAGMRWAREQGAATYDLWGIPDPLGQLAMAIARESERGAPADALPIQLDALPNGGLWGVYRFKQGFGGRVVRTVGAWDRAIHPLGARFYFAALAIKQHSSPLDNLLRRKSETQHSLPRSSPHIGVSPPLAQISRSTVRYQLELIEDAARWRTVLAQTPSPHVLQSWEWGEVKGQTGWRAERIAVRTSSSTAALQFLWREPVPHLPLRVAYIPKGPALEWSDLECVDATLAAIEEYARSKKCIFVKIDPNVREDTTVGRLTLHGLQRRGWRFSAEQVQFKNTAFTDLRPGEEALLAAMKSKWRYNVRLAQKRGVRVRCGEETDLAAFYALYAETARRDGFLIRPAAYYLTTWRTFLAAQREPGNPAGGALLLAEHPDDPEPVAGLFLLRYGATAWYFYGASSDRHRRDMPNYLLQWEAMRWAIAQRCTTYDWWGAPTSLENPEDPLHSVWQFKQGFGAEFQPHIGAWDYVISPVGYRFLTQALPFTRSAIRWARQFVEPDRSDCPQPESPAERSEH</sequence>
<dbReference type="EMBL" id="DSMG01000168">
    <property type="protein sequence ID" value="HDX33040.1"/>
    <property type="molecule type" value="Genomic_DNA"/>
</dbReference>
<protein>
    <submittedName>
        <fullName evidence="7">Peptidoglycan bridge formation glycyltransferase FemA/FemB family protein</fullName>
    </submittedName>
</protein>
<dbReference type="GO" id="GO:0016755">
    <property type="term" value="F:aminoacyltransferase activity"/>
    <property type="evidence" value="ECO:0007669"/>
    <property type="project" value="InterPro"/>
</dbReference>
<dbReference type="GO" id="GO:0009252">
    <property type="term" value="P:peptidoglycan biosynthetic process"/>
    <property type="evidence" value="ECO:0007669"/>
    <property type="project" value="UniProtKB-KW"/>
</dbReference>
<dbReference type="GO" id="GO:0008360">
    <property type="term" value="P:regulation of cell shape"/>
    <property type="evidence" value="ECO:0007669"/>
    <property type="project" value="UniProtKB-KW"/>
</dbReference>
<keyword evidence="4" id="KW-0573">Peptidoglycan synthesis</keyword>
<comment type="caution">
    <text evidence="7">The sequence shown here is derived from an EMBL/GenBank/DDBJ whole genome shotgun (WGS) entry which is preliminary data.</text>
</comment>
<proteinExistence type="inferred from homology"/>
<evidence type="ECO:0000256" key="6">
    <source>
        <dbReference type="ARBA" id="ARBA00023316"/>
    </source>
</evidence>
<keyword evidence="6" id="KW-0961">Cell wall biogenesis/degradation</keyword>
<keyword evidence="5" id="KW-0012">Acyltransferase</keyword>
<comment type="similarity">
    <text evidence="1">Belongs to the FemABX family.</text>
</comment>
<dbReference type="Gene3D" id="3.40.630.30">
    <property type="match status" value="4"/>
</dbReference>
<reference evidence="7" key="1">
    <citation type="journal article" date="2020" name="mSystems">
        <title>Genome- and Community-Level Interaction Insights into Carbon Utilization and Element Cycling Functions of Hydrothermarchaeota in Hydrothermal Sediment.</title>
        <authorList>
            <person name="Zhou Z."/>
            <person name="Liu Y."/>
            <person name="Xu W."/>
            <person name="Pan J."/>
            <person name="Luo Z.H."/>
            <person name="Li M."/>
        </authorList>
    </citation>
    <scope>NUCLEOTIDE SEQUENCE [LARGE SCALE GENOMIC DNA]</scope>
    <source>
        <strain evidence="7">SpSt-289</strain>
    </source>
</reference>
<evidence type="ECO:0000256" key="5">
    <source>
        <dbReference type="ARBA" id="ARBA00023315"/>
    </source>
</evidence>
<dbReference type="InterPro" id="IPR050644">
    <property type="entry name" value="PG_Glycine_Bridge_Synth"/>
</dbReference>
<evidence type="ECO:0000313" key="7">
    <source>
        <dbReference type="EMBL" id="HDX33040.1"/>
    </source>
</evidence>
<evidence type="ECO:0000256" key="2">
    <source>
        <dbReference type="ARBA" id="ARBA00022679"/>
    </source>
</evidence>
<dbReference type="PANTHER" id="PTHR36174">
    <property type="entry name" value="LIPID II:GLYCINE GLYCYLTRANSFERASE"/>
    <property type="match status" value="1"/>
</dbReference>
<dbReference type="Pfam" id="PF02388">
    <property type="entry name" value="FemAB"/>
    <property type="match status" value="5"/>
</dbReference>
<evidence type="ECO:0000256" key="3">
    <source>
        <dbReference type="ARBA" id="ARBA00022960"/>
    </source>
</evidence>
<dbReference type="InterPro" id="IPR003447">
    <property type="entry name" value="FEMABX"/>
</dbReference>
<evidence type="ECO:0000256" key="1">
    <source>
        <dbReference type="ARBA" id="ARBA00009943"/>
    </source>
</evidence>
<accession>A0A7C1FTN6</accession>
<dbReference type="InterPro" id="IPR016181">
    <property type="entry name" value="Acyl_CoA_acyltransferase"/>
</dbReference>
<dbReference type="SUPFAM" id="SSF55729">
    <property type="entry name" value="Acyl-CoA N-acyltransferases (Nat)"/>
    <property type="match status" value="4"/>
</dbReference>
<keyword evidence="2 7" id="KW-0808">Transferase</keyword>
<name>A0A7C1FTN6_9CHLR</name>
<gene>
    <name evidence="7" type="ORF">ENQ20_16370</name>
</gene>
<organism evidence="7">
    <name type="scientific">Caldilinea aerophila</name>
    <dbReference type="NCBI Taxonomy" id="133453"/>
    <lineage>
        <taxon>Bacteria</taxon>
        <taxon>Bacillati</taxon>
        <taxon>Chloroflexota</taxon>
        <taxon>Caldilineae</taxon>
        <taxon>Caldilineales</taxon>
        <taxon>Caldilineaceae</taxon>
        <taxon>Caldilinea</taxon>
    </lineage>
</organism>
<dbReference type="AlphaFoldDB" id="A0A7C1FTN6"/>
<dbReference type="PROSITE" id="PS51191">
    <property type="entry name" value="FEMABX"/>
    <property type="match status" value="2"/>
</dbReference>
<evidence type="ECO:0000256" key="4">
    <source>
        <dbReference type="ARBA" id="ARBA00022984"/>
    </source>
</evidence>
<keyword evidence="3" id="KW-0133">Cell shape</keyword>